<dbReference type="EMBL" id="SJPU01000001">
    <property type="protein sequence ID" value="TWU19138.1"/>
    <property type="molecule type" value="Genomic_DNA"/>
</dbReference>
<dbReference type="SUPFAM" id="SSF52540">
    <property type="entry name" value="P-loop containing nucleoside triphosphate hydrolases"/>
    <property type="match status" value="1"/>
</dbReference>
<dbReference type="InterPro" id="IPR027417">
    <property type="entry name" value="P-loop_NTPase"/>
</dbReference>
<evidence type="ECO:0000313" key="2">
    <source>
        <dbReference type="EMBL" id="TWU19138.1"/>
    </source>
</evidence>
<dbReference type="RefSeq" id="WP_146406032.1">
    <property type="nucleotide sequence ID" value="NZ_SJPU01000001.1"/>
</dbReference>
<evidence type="ECO:0000259" key="1">
    <source>
        <dbReference type="Pfam" id="PF01637"/>
    </source>
</evidence>
<dbReference type="OrthoDB" id="9805535at2"/>
<dbReference type="Gene3D" id="3.40.50.300">
    <property type="entry name" value="P-loop containing nucleotide triphosphate hydrolases"/>
    <property type="match status" value="1"/>
</dbReference>
<keyword evidence="3" id="KW-1185">Reference proteome</keyword>
<dbReference type="Proteomes" id="UP000319908">
    <property type="component" value="Unassembled WGS sequence"/>
</dbReference>
<proteinExistence type="predicted"/>
<reference evidence="2 3" key="1">
    <citation type="journal article" date="2020" name="Antonie Van Leeuwenhoek">
        <title>Rhodopirellula heiligendammensis sp. nov., Rhodopirellula pilleata sp. nov., and Rhodopirellula solitaria sp. nov. isolated from natural or artificial marine surfaces in Northern Germany and California, USA, and emended description of the genus Rhodopirellula.</title>
        <authorList>
            <person name="Kallscheuer N."/>
            <person name="Wiegand S."/>
            <person name="Jogler M."/>
            <person name="Boedeker C."/>
            <person name="Peeters S.H."/>
            <person name="Rast P."/>
            <person name="Heuer A."/>
            <person name="Jetten M.S.M."/>
            <person name="Rohde M."/>
            <person name="Jogler C."/>
        </authorList>
    </citation>
    <scope>NUCLEOTIDE SEQUENCE [LARGE SCALE GENOMIC DNA]</scope>
    <source>
        <strain evidence="2 3">Poly21</strain>
    </source>
</reference>
<dbReference type="GO" id="GO:0005524">
    <property type="term" value="F:ATP binding"/>
    <property type="evidence" value="ECO:0007669"/>
    <property type="project" value="InterPro"/>
</dbReference>
<dbReference type="Pfam" id="PF01637">
    <property type="entry name" value="ATPase_2"/>
    <property type="match status" value="1"/>
</dbReference>
<feature type="domain" description="ATPase" evidence="1">
    <location>
        <begin position="15"/>
        <end position="256"/>
    </location>
</feature>
<dbReference type="AlphaFoldDB" id="A0A5C6C4M7"/>
<evidence type="ECO:0000313" key="3">
    <source>
        <dbReference type="Proteomes" id="UP000319908"/>
    </source>
</evidence>
<sequence>MNPFSYGGVVGNGEFCNRVEELADLTETMKSSGRCFVYAERRMGKTSLVMRALEKLSRKDFIPVYVDLWPTDGSASFAATTARAMTTAAETNTTKLLELGKTLFGRLRPSVSLDDSGQPKVDFGIDGRTVSKTDLTEVLEAPAALAARSGKKVVMVFDEFQQIVEYENDLAERQLRSSIQHHKNVAYLFLGSRKHLLQSMFLDQSRPLYRSAMHYPIGPIQTKHWQPFITKRFSDNKKRFPRPLVAELCERTQGHPFYTQHLCHVLWSLIEPGGVVEAAHLDQAVSELLRRESHAYVTLWESLTKNEQRFLRGLASSETPPKPFSSDFTRQYGLRTASTAQRAAESLVAGDVIEREASSYVITDRFLRLWVSQLQS</sequence>
<comment type="caution">
    <text evidence="2">The sequence shown here is derived from an EMBL/GenBank/DDBJ whole genome shotgun (WGS) entry which is preliminary data.</text>
</comment>
<protein>
    <submittedName>
        <fullName evidence="2">Archaeal ATPase</fullName>
    </submittedName>
</protein>
<dbReference type="PANTHER" id="PTHR34301">
    <property type="entry name" value="DNA-BINDING PROTEIN-RELATED"/>
    <property type="match status" value="1"/>
</dbReference>
<dbReference type="PANTHER" id="PTHR34301:SF8">
    <property type="entry name" value="ATPASE DOMAIN-CONTAINING PROTEIN"/>
    <property type="match status" value="1"/>
</dbReference>
<accession>A0A5C6C4M7</accession>
<dbReference type="InterPro" id="IPR011579">
    <property type="entry name" value="ATPase_dom"/>
</dbReference>
<organism evidence="2 3">
    <name type="scientific">Allorhodopirellula heiligendammensis</name>
    <dbReference type="NCBI Taxonomy" id="2714739"/>
    <lineage>
        <taxon>Bacteria</taxon>
        <taxon>Pseudomonadati</taxon>
        <taxon>Planctomycetota</taxon>
        <taxon>Planctomycetia</taxon>
        <taxon>Pirellulales</taxon>
        <taxon>Pirellulaceae</taxon>
        <taxon>Allorhodopirellula</taxon>
    </lineage>
</organism>
<name>A0A5C6C4M7_9BACT</name>
<gene>
    <name evidence="2" type="ORF">Poly21_13090</name>
</gene>